<evidence type="ECO:0000259" key="2">
    <source>
        <dbReference type="Pfam" id="PF20235"/>
    </source>
</evidence>
<dbReference type="PANTHER" id="PTHR33120:SF54">
    <property type="entry name" value="PIR2-LIKE HELICAL DOMAIN-CONTAINING PROTEIN"/>
    <property type="match status" value="1"/>
</dbReference>
<reference evidence="3" key="1">
    <citation type="submission" date="2018-08" db="EMBL/GenBank/DDBJ databases">
        <authorList>
            <person name="Rossello M."/>
        </authorList>
    </citation>
    <scope>NUCLEOTIDE SEQUENCE [LARGE SCALE GENOMIC DNA]</scope>
    <source>
        <strain evidence="3">cv. Chinese Spring</strain>
    </source>
</reference>
<reference evidence="3" key="2">
    <citation type="submission" date="2018-10" db="UniProtKB">
        <authorList>
            <consortium name="EnsemblPlants"/>
        </authorList>
    </citation>
    <scope>IDENTIFICATION</scope>
</reference>
<dbReference type="PANTHER" id="PTHR33120">
    <property type="entry name" value="EXPRESSED PROTEIN-RELATED"/>
    <property type="match status" value="1"/>
</dbReference>
<proteinExistence type="predicted"/>
<dbReference type="Proteomes" id="UP000019116">
    <property type="component" value="Chromosome 4B"/>
</dbReference>
<dbReference type="OrthoDB" id="718278at2759"/>
<dbReference type="Pfam" id="PF20235">
    <property type="entry name" value="PIR2-like_helical"/>
    <property type="match status" value="2"/>
</dbReference>
<feature type="region of interest" description="Disordered" evidence="1">
    <location>
        <begin position="120"/>
        <end position="142"/>
    </location>
</feature>
<dbReference type="Gramene" id="TraesCLE_scaffold_207512_01G000100.1">
    <property type="protein sequence ID" value="TraesCLE_scaffold_207512_01G000100.1"/>
    <property type="gene ID" value="TraesCLE_scaffold_207512_01G000100"/>
</dbReference>
<dbReference type="InterPro" id="IPR046527">
    <property type="entry name" value="PIR2-like_helical"/>
</dbReference>
<dbReference type="Gramene" id="TraesCS4B02G053200.1">
    <property type="protein sequence ID" value="TraesCS4B02G053200.1"/>
    <property type="gene ID" value="TraesCS4B02G053200"/>
</dbReference>
<dbReference type="EnsemblPlants" id="TraesCS4B02G053200.1">
    <property type="protein sequence ID" value="TraesCS4B02G053200.1"/>
    <property type="gene ID" value="TraesCS4B02G053200"/>
</dbReference>
<dbReference type="GeneID" id="123090903"/>
<evidence type="ECO:0000313" key="3">
    <source>
        <dbReference type="EnsemblPlants" id="TraesCS4B02G053200.1"/>
    </source>
</evidence>
<evidence type="ECO:0000256" key="1">
    <source>
        <dbReference type="SAM" id="MobiDB-lite"/>
    </source>
</evidence>
<accession>A0A3B6IN32</accession>
<feature type="region of interest" description="Disordered" evidence="1">
    <location>
        <begin position="1"/>
        <end position="27"/>
    </location>
</feature>
<dbReference type="Gramene" id="TraesROB_scaffold_058681_01G000100.1">
    <property type="protein sequence ID" value="TraesROB_scaffold_058681_01G000100.1"/>
    <property type="gene ID" value="TraesROB_scaffold_058681_01G000100"/>
</dbReference>
<feature type="domain" description="PIR2-like helical" evidence="2">
    <location>
        <begin position="379"/>
        <end position="491"/>
    </location>
</feature>
<dbReference type="Gramene" id="TraesCS4B03G0115000.1">
    <property type="protein sequence ID" value="TraesCS4B03G0115000.1.CDS"/>
    <property type="gene ID" value="TraesCS4B03G0115000"/>
</dbReference>
<dbReference type="Gramene" id="TraesWEE_scaffold_091094_01G000100.1">
    <property type="protein sequence ID" value="TraesWEE_scaffold_091094_01G000100.1"/>
    <property type="gene ID" value="TraesWEE_scaffold_091094_01G000100"/>
</dbReference>
<dbReference type="Gramene" id="TraesCAD_scaffold_053150_01G000100.1">
    <property type="protein sequence ID" value="TraesCAD_scaffold_053150_01G000100.1"/>
    <property type="gene ID" value="TraesCAD_scaffold_053150_01G000100"/>
</dbReference>
<feature type="domain" description="PIR2-like helical" evidence="2">
    <location>
        <begin position="62"/>
        <end position="192"/>
    </location>
</feature>
<sequence>MASGSASSGGSVPLGSLSGSTSSGDSSSRRGLISCLHSLNCRHEYAPLPHDDDLCQATRKLIVGHYDEAFRRLRLPCKAMPDLYGLLSTDSLCIGPLDPVSNIILNTLALLPTTLVEVEAKTESDEAESDDESMRSKRKRHGPGFDPWHEVACRSAQSLMAFLVAYFGCINEAQAFRYLYRAGANLLLAVMLVQHDLYHTKEEALDPESDRTKAALKLAATSAGHCSPAIFAQVMAIRLKQGDLDLFNQHLFSANDPLTAEDAHEIHRGLHMMMTPMCVANISNSKDGLVVHARHNLDDGAIWSETKPLVSSSAAAHTRITSTTFRCDGTAISSLQSGLPSKLQDCLTIADFQKHILIASCGGDNCDYLRSLKMYLYGMIHNLYVQAFKMLRAPSGSTMRSILMAGHCYGPCDPLSNIIINSVWHETCGSVLPASDRMMLKEYNDILDPLSLLRLVVRSLEGLANLALSVDPQSSIARALEKLCSARCDLVDMLSSAPKIDEIPFHEAAMAARQPLPLQLGEFHRMLLLNPEARKLLVSHITKAQTSGVVLFYDKIREDVVALWRVYKAAPWYQPPVQAPAPELSVEALRRVSDMRSQYEYWRSWLRSKIEQVLKDYTDHHFWGPKYELDFIIGADQRQEGYAPSLIRAT</sequence>
<gene>
    <name evidence="3" type="primary">LOC123090903</name>
</gene>
<name>A0A3B6IN32_WHEAT</name>
<keyword evidence="4" id="KW-1185">Reference proteome</keyword>
<protein>
    <recommendedName>
        <fullName evidence="2">PIR2-like helical domain-containing protein</fullName>
    </recommendedName>
</protein>
<evidence type="ECO:0000313" key="4">
    <source>
        <dbReference type="Proteomes" id="UP000019116"/>
    </source>
</evidence>
<organism evidence="3">
    <name type="scientific">Triticum aestivum</name>
    <name type="common">Wheat</name>
    <dbReference type="NCBI Taxonomy" id="4565"/>
    <lineage>
        <taxon>Eukaryota</taxon>
        <taxon>Viridiplantae</taxon>
        <taxon>Streptophyta</taxon>
        <taxon>Embryophyta</taxon>
        <taxon>Tracheophyta</taxon>
        <taxon>Spermatophyta</taxon>
        <taxon>Magnoliopsida</taxon>
        <taxon>Liliopsida</taxon>
        <taxon>Poales</taxon>
        <taxon>Poaceae</taxon>
        <taxon>BOP clade</taxon>
        <taxon>Pooideae</taxon>
        <taxon>Triticodae</taxon>
        <taxon>Triticeae</taxon>
        <taxon>Triticinae</taxon>
        <taxon>Triticum</taxon>
    </lineage>
</organism>
<dbReference type="AlphaFoldDB" id="A0A3B6IN32"/>
<dbReference type="RefSeq" id="XP_044368193.1">
    <property type="nucleotide sequence ID" value="XM_044512258.1"/>
</dbReference>